<sequence length="408" mass="43554">GRQWQRFEFVRDTAGTGPCAGPRRLLLTDSSGRTLQPGERWRFLVRLRTPWGMQNPGGTNRQRGYAEAGIDAVGSVSSTAPAQRLGEHNGRERHHRIRQRISEQIRSALGSGPEAALVRALAVADRNGLTTPLWRVFQQFGVSHLLVISGLHVGMVAACGLLLGAVLCRVLALFGLHRNTGALPPLLALLLATLYTALAGFTLATSRAWLMFAALLCAAMVGRPALSWRNLLLAAAVLLAVNPLAVLGAGFWLSFTAVACLLWFGAWQSGRSRWLGAHGFMALAMLPLAGAWFGGTSLIAALSNALLVPLVGMIVVPLVLAGSVAALMGSGLATPLWALGAWPLARLLPLAQALAQQYPQAIFREVVTTPLALGLSVVALLLLCMPLRWLHRTLLFALVLPLLLPFAS</sequence>
<accession>A0A3C1KNB4</accession>
<evidence type="ECO:0000313" key="9">
    <source>
        <dbReference type="EMBL" id="HAN28155.1"/>
    </source>
</evidence>
<name>A0A3C1KNB4_9GAMM</name>
<keyword evidence="2" id="KW-1003">Cell membrane</keyword>
<evidence type="ECO:0000256" key="5">
    <source>
        <dbReference type="ARBA" id="ARBA00023136"/>
    </source>
</evidence>
<evidence type="ECO:0000313" key="10">
    <source>
        <dbReference type="Proteomes" id="UP000259273"/>
    </source>
</evidence>
<evidence type="ECO:0000256" key="6">
    <source>
        <dbReference type="SAM" id="Phobius"/>
    </source>
</evidence>
<dbReference type="NCBIfam" id="TIGR00360">
    <property type="entry name" value="ComEC_N-term"/>
    <property type="match status" value="1"/>
</dbReference>
<dbReference type="InterPro" id="IPR025405">
    <property type="entry name" value="DUF4131"/>
</dbReference>
<feature type="transmembrane region" description="Helical" evidence="6">
    <location>
        <begin position="275"/>
        <end position="294"/>
    </location>
</feature>
<evidence type="ECO:0000256" key="4">
    <source>
        <dbReference type="ARBA" id="ARBA00022989"/>
    </source>
</evidence>
<evidence type="ECO:0000256" key="3">
    <source>
        <dbReference type="ARBA" id="ARBA00022692"/>
    </source>
</evidence>
<dbReference type="STRING" id="1121937.GCA_000423125_01539"/>
<reference evidence="9 10" key="1">
    <citation type="journal article" date="2018" name="Nat. Biotechnol.">
        <title>A standardized bacterial taxonomy based on genome phylogeny substantially revises the tree of life.</title>
        <authorList>
            <person name="Parks D.H."/>
            <person name="Chuvochina M."/>
            <person name="Waite D.W."/>
            <person name="Rinke C."/>
            <person name="Skarshewski A."/>
            <person name="Chaumeil P.A."/>
            <person name="Hugenholtz P."/>
        </authorList>
    </citation>
    <scope>NUCLEOTIDE SEQUENCE [LARGE SCALE GENOMIC DNA]</scope>
    <source>
        <strain evidence="9">UBA9158</strain>
    </source>
</reference>
<feature type="transmembrane region" description="Helical" evidence="6">
    <location>
        <begin position="182"/>
        <end position="201"/>
    </location>
</feature>
<evidence type="ECO:0000259" key="8">
    <source>
        <dbReference type="Pfam" id="PF13567"/>
    </source>
</evidence>
<dbReference type="AlphaFoldDB" id="A0A3C1KNB4"/>
<feature type="domain" description="ComEC/Rec2-related protein" evidence="7">
    <location>
        <begin position="121"/>
        <end position="386"/>
    </location>
</feature>
<dbReference type="PANTHER" id="PTHR30619">
    <property type="entry name" value="DNA INTERNALIZATION/COMPETENCE PROTEIN COMEC/REC2"/>
    <property type="match status" value="1"/>
</dbReference>
<feature type="transmembrane region" description="Helical" evidence="6">
    <location>
        <begin position="232"/>
        <end position="263"/>
    </location>
</feature>
<evidence type="ECO:0000256" key="1">
    <source>
        <dbReference type="ARBA" id="ARBA00004651"/>
    </source>
</evidence>
<dbReference type="Proteomes" id="UP000259273">
    <property type="component" value="Unassembled WGS sequence"/>
</dbReference>
<feature type="transmembrane region" description="Helical" evidence="6">
    <location>
        <begin position="389"/>
        <end position="407"/>
    </location>
</feature>
<organism evidence="9 10">
    <name type="scientific">Haliea salexigens</name>
    <dbReference type="NCBI Taxonomy" id="287487"/>
    <lineage>
        <taxon>Bacteria</taxon>
        <taxon>Pseudomonadati</taxon>
        <taxon>Pseudomonadota</taxon>
        <taxon>Gammaproteobacteria</taxon>
        <taxon>Cellvibrionales</taxon>
        <taxon>Halieaceae</taxon>
        <taxon>Haliea</taxon>
    </lineage>
</organism>
<dbReference type="Pfam" id="PF03772">
    <property type="entry name" value="Competence"/>
    <property type="match status" value="1"/>
</dbReference>
<feature type="transmembrane region" description="Helical" evidence="6">
    <location>
        <begin position="306"/>
        <end position="329"/>
    </location>
</feature>
<feature type="domain" description="DUF4131" evidence="8">
    <location>
        <begin position="7"/>
        <end position="78"/>
    </location>
</feature>
<dbReference type="InterPro" id="IPR004477">
    <property type="entry name" value="ComEC_N"/>
</dbReference>
<feature type="transmembrane region" description="Helical" evidence="6">
    <location>
        <begin position="145"/>
        <end position="176"/>
    </location>
</feature>
<dbReference type="InterPro" id="IPR052159">
    <property type="entry name" value="Competence_DNA_uptake"/>
</dbReference>
<keyword evidence="4 6" id="KW-1133">Transmembrane helix</keyword>
<keyword evidence="5 6" id="KW-0472">Membrane</keyword>
<evidence type="ECO:0000259" key="7">
    <source>
        <dbReference type="Pfam" id="PF03772"/>
    </source>
</evidence>
<proteinExistence type="predicted"/>
<feature type="transmembrane region" description="Helical" evidence="6">
    <location>
        <begin position="208"/>
        <end position="226"/>
    </location>
</feature>
<dbReference type="Pfam" id="PF13567">
    <property type="entry name" value="DUF4131"/>
    <property type="match status" value="1"/>
</dbReference>
<feature type="transmembrane region" description="Helical" evidence="6">
    <location>
        <begin position="361"/>
        <end position="382"/>
    </location>
</feature>
<keyword evidence="3 6" id="KW-0812">Transmembrane</keyword>
<evidence type="ECO:0000256" key="2">
    <source>
        <dbReference type="ARBA" id="ARBA00022475"/>
    </source>
</evidence>
<protein>
    <submittedName>
        <fullName evidence="9">Uncharacterized protein</fullName>
    </submittedName>
</protein>
<gene>
    <name evidence="9" type="ORF">DCP75_10640</name>
</gene>
<comment type="caution">
    <text evidence="9">The sequence shown here is derived from an EMBL/GenBank/DDBJ whole genome shotgun (WGS) entry which is preliminary data.</text>
</comment>
<dbReference type="PANTHER" id="PTHR30619:SF1">
    <property type="entry name" value="RECOMBINATION PROTEIN 2"/>
    <property type="match status" value="1"/>
</dbReference>
<comment type="subcellular location">
    <subcellularLocation>
        <location evidence="1">Cell membrane</location>
        <topology evidence="1">Multi-pass membrane protein</topology>
    </subcellularLocation>
</comment>
<feature type="non-terminal residue" evidence="9">
    <location>
        <position position="408"/>
    </location>
</feature>
<dbReference type="GO" id="GO:0005886">
    <property type="term" value="C:plasma membrane"/>
    <property type="evidence" value="ECO:0007669"/>
    <property type="project" value="UniProtKB-SubCell"/>
</dbReference>
<dbReference type="EMBL" id="DMND01000144">
    <property type="protein sequence ID" value="HAN28155.1"/>
    <property type="molecule type" value="Genomic_DNA"/>
</dbReference>
<feature type="non-terminal residue" evidence="9">
    <location>
        <position position="1"/>
    </location>
</feature>